<feature type="coiled-coil region" evidence="1">
    <location>
        <begin position="23"/>
        <end position="50"/>
    </location>
</feature>
<accession>A0ABV2PDY9</accession>
<organism evidence="4 5">
    <name type="scientific">Lysinibacillus parviboronicapiens</name>
    <dbReference type="NCBI Taxonomy" id="436516"/>
    <lineage>
        <taxon>Bacteria</taxon>
        <taxon>Bacillati</taxon>
        <taxon>Bacillota</taxon>
        <taxon>Bacilli</taxon>
        <taxon>Bacillales</taxon>
        <taxon>Bacillaceae</taxon>
        <taxon>Lysinibacillus</taxon>
    </lineage>
</organism>
<keyword evidence="1" id="KW-0175">Coiled coil</keyword>
<name>A0ABV2PDY9_9BACI</name>
<dbReference type="Proteomes" id="UP001549363">
    <property type="component" value="Unassembled WGS sequence"/>
</dbReference>
<keyword evidence="3" id="KW-1133">Transmembrane helix</keyword>
<evidence type="ECO:0000313" key="4">
    <source>
        <dbReference type="EMBL" id="MET4559156.1"/>
    </source>
</evidence>
<dbReference type="EMBL" id="JBEPSB010000001">
    <property type="protein sequence ID" value="MET4559156.1"/>
    <property type="molecule type" value="Genomic_DNA"/>
</dbReference>
<protein>
    <recommendedName>
        <fullName evidence="6">Coupling factor for flagellin transcription and translation</fullName>
    </recommendedName>
</protein>
<proteinExistence type="predicted"/>
<keyword evidence="5" id="KW-1185">Reference proteome</keyword>
<reference evidence="4 5" key="1">
    <citation type="submission" date="2024-06" db="EMBL/GenBank/DDBJ databases">
        <title>Sorghum-associated microbial communities from plants grown in Nebraska, USA.</title>
        <authorList>
            <person name="Schachtman D."/>
        </authorList>
    </citation>
    <scope>NUCLEOTIDE SEQUENCE [LARGE SCALE GENOMIC DNA]</scope>
    <source>
        <strain evidence="4 5">736</strain>
    </source>
</reference>
<keyword evidence="3" id="KW-0472">Membrane</keyword>
<keyword evidence="3" id="KW-0812">Transmembrane</keyword>
<feature type="compositionally biased region" description="Polar residues" evidence="2">
    <location>
        <begin position="129"/>
        <end position="144"/>
    </location>
</feature>
<feature type="transmembrane region" description="Helical" evidence="3">
    <location>
        <begin position="6"/>
        <end position="23"/>
    </location>
</feature>
<feature type="region of interest" description="Disordered" evidence="2">
    <location>
        <begin position="129"/>
        <end position="157"/>
    </location>
</feature>
<evidence type="ECO:0000256" key="3">
    <source>
        <dbReference type="SAM" id="Phobius"/>
    </source>
</evidence>
<sequence length="194" mass="22235">MTTILIAVLFVLQLLSFYFIIILNTKLAKFKDLENKQERLMREMDDTISLYLAEMKDENNRLIQELQAVPIPEPEVKTTYAVQQVKKQQKEQDYQFSPEQEKTVLAPTSHDSEPRILVSKNIAANAYSRQQQAGVTVSSASQTKDVMLQKEEPKPETVEQQIVQLAKQGKTAEEIAKQLQKGKTEIELLLKFHS</sequence>
<evidence type="ECO:0000256" key="2">
    <source>
        <dbReference type="SAM" id="MobiDB-lite"/>
    </source>
</evidence>
<evidence type="ECO:0008006" key="6">
    <source>
        <dbReference type="Google" id="ProtNLM"/>
    </source>
</evidence>
<evidence type="ECO:0000313" key="5">
    <source>
        <dbReference type="Proteomes" id="UP001549363"/>
    </source>
</evidence>
<dbReference type="RefSeq" id="WP_354470771.1">
    <property type="nucleotide sequence ID" value="NZ_JBEPSB010000001.1"/>
</dbReference>
<gene>
    <name evidence="4" type="ORF">ABIA69_000299</name>
</gene>
<evidence type="ECO:0000256" key="1">
    <source>
        <dbReference type="SAM" id="Coils"/>
    </source>
</evidence>
<comment type="caution">
    <text evidence="4">The sequence shown here is derived from an EMBL/GenBank/DDBJ whole genome shotgun (WGS) entry which is preliminary data.</text>
</comment>
<feature type="region of interest" description="Disordered" evidence="2">
    <location>
        <begin position="91"/>
        <end position="111"/>
    </location>
</feature>
<feature type="compositionally biased region" description="Basic and acidic residues" evidence="2">
    <location>
        <begin position="147"/>
        <end position="157"/>
    </location>
</feature>